<reference evidence="9" key="1">
    <citation type="submission" date="2021-01" db="EMBL/GenBank/DDBJ databases">
        <authorList>
            <person name="Zahm M."/>
            <person name="Roques C."/>
            <person name="Cabau C."/>
            <person name="Klopp C."/>
            <person name="Donnadieu C."/>
            <person name="Jouanno E."/>
            <person name="Lampietro C."/>
            <person name="Louis A."/>
            <person name="Herpin A."/>
            <person name="Echchiki A."/>
            <person name="Berthelot C."/>
            <person name="Parey E."/>
            <person name="Roest-Crollius H."/>
            <person name="Braasch I."/>
            <person name="Postlethwait J."/>
            <person name="Bobe J."/>
            <person name="Montfort J."/>
            <person name="Bouchez O."/>
            <person name="Begum T."/>
            <person name="Mejri S."/>
            <person name="Adams A."/>
            <person name="Chen W.-J."/>
            <person name="Guiguen Y."/>
        </authorList>
    </citation>
    <scope>NUCLEOTIDE SEQUENCE</scope>
    <source>
        <strain evidence="9">YG-15Mar2019-1</strain>
        <tissue evidence="9">Brain</tissue>
    </source>
</reference>
<feature type="compositionally biased region" description="Basic and acidic residues" evidence="8">
    <location>
        <begin position="569"/>
        <end position="621"/>
    </location>
</feature>
<dbReference type="Proteomes" id="UP001046870">
    <property type="component" value="Chromosome 10"/>
</dbReference>
<keyword evidence="6" id="KW-0564">Palmitate</keyword>
<dbReference type="AlphaFoldDB" id="A0A9D3T4Q6"/>
<evidence type="ECO:0000313" key="9">
    <source>
        <dbReference type="EMBL" id="KAG7469671.1"/>
    </source>
</evidence>
<evidence type="ECO:0000313" key="10">
    <source>
        <dbReference type="Proteomes" id="UP001046870"/>
    </source>
</evidence>
<comment type="similarity">
    <text evidence="2">Belongs to the raftlin family.</text>
</comment>
<evidence type="ECO:0008006" key="11">
    <source>
        <dbReference type="Google" id="ProtNLM"/>
    </source>
</evidence>
<sequence length="718" mass="77976">MGCGLPKLKRSEDNSPGKIYSTLKRPQVETKVGVAYTYRFLDFILGKEGASGLCLSSLRELPAQLQDLYQQGFVLAAVHPFIHPCGPEPASIQRQLYRAVLIKLSDSLEKTQSNCEPSCLEMDLCLSADQLPSTDLIQGYVKKIQDAAEQGVSFVGFVQQPGTAPTVTTQGGLEDTSLSLHSSPGSILAKEIEPNESPMPQSGSEHQDCGAETSTEGRSPACEGEEVAPREGGTPISNTGNGGSADSTSVAAHQDDGAPLPDSPSPASKPNQHPATMENNTLTHNNNKPKSPEGTESKTGLSTSKGGMEVFALFNHPGVQQVLLKYYTVKVPLRVHLRDEGVSGVEANWLDHMTHHFNSGASLVDGYFHLGNENDVMPKSVESVFIFQEGLEGDSTTATPYDAIVVEQWTVINGVEVKTDYIPLLQSLAMYGWKLTCVLPTPIVKTNSDGSLATKQIVFLQRPTLPRKKRESKKLGFKTRSKSNKNSIKDVPKNKRKKNAPPMAEKETEEQKMCEDEEKTCKAESEKVVRKNSENRENERQSLKSDHKEEKEEETDFKGGEGGTTVETQEEREMGIEAMTKEKQEDRATTEEERKHGAGEKTEEKDGGPKAVKEKEKEGRNEAVTSVEVALQEEKQEEQESRATDTSEGKATEPQDGGAEDGQGISASENSGEGQREGNADCECAVQVNEVSDITPEAMSSNAAPDSSCTDDPPTSID</sequence>
<evidence type="ECO:0000256" key="6">
    <source>
        <dbReference type="ARBA" id="ARBA00023139"/>
    </source>
</evidence>
<feature type="compositionally biased region" description="Basic and acidic residues" evidence="8">
    <location>
        <begin position="504"/>
        <end position="550"/>
    </location>
</feature>
<dbReference type="EMBL" id="JAFDVH010000010">
    <property type="protein sequence ID" value="KAG7469671.1"/>
    <property type="molecule type" value="Genomic_DNA"/>
</dbReference>
<dbReference type="PANTHER" id="PTHR17601:SF3">
    <property type="entry name" value="RAFTLIN"/>
    <property type="match status" value="1"/>
</dbReference>
<dbReference type="Pfam" id="PF15250">
    <property type="entry name" value="Raftlin"/>
    <property type="match status" value="1"/>
</dbReference>
<keyword evidence="7" id="KW-0449">Lipoprotein</keyword>
<accession>A0A9D3T4Q6</accession>
<feature type="compositionally biased region" description="Basic and acidic residues" evidence="8">
    <location>
        <begin position="632"/>
        <end position="653"/>
    </location>
</feature>
<proteinExistence type="inferred from homology"/>
<evidence type="ECO:0000256" key="1">
    <source>
        <dbReference type="ARBA" id="ARBA00004193"/>
    </source>
</evidence>
<dbReference type="OrthoDB" id="9942562at2759"/>
<evidence type="ECO:0000256" key="8">
    <source>
        <dbReference type="SAM" id="MobiDB-lite"/>
    </source>
</evidence>
<feature type="region of interest" description="Disordered" evidence="8">
    <location>
        <begin position="467"/>
        <end position="718"/>
    </location>
</feature>
<feature type="compositionally biased region" description="Basic residues" evidence="8">
    <location>
        <begin position="467"/>
        <end position="483"/>
    </location>
</feature>
<keyword evidence="4" id="KW-0519">Myristate</keyword>
<organism evidence="9 10">
    <name type="scientific">Megalops atlanticus</name>
    <name type="common">Tarpon</name>
    <name type="synonym">Clupea gigantea</name>
    <dbReference type="NCBI Taxonomy" id="7932"/>
    <lineage>
        <taxon>Eukaryota</taxon>
        <taxon>Metazoa</taxon>
        <taxon>Chordata</taxon>
        <taxon>Craniata</taxon>
        <taxon>Vertebrata</taxon>
        <taxon>Euteleostomi</taxon>
        <taxon>Actinopterygii</taxon>
        <taxon>Neopterygii</taxon>
        <taxon>Teleostei</taxon>
        <taxon>Elopiformes</taxon>
        <taxon>Megalopidae</taxon>
        <taxon>Megalops</taxon>
    </lineage>
</organism>
<keyword evidence="10" id="KW-1185">Reference proteome</keyword>
<gene>
    <name evidence="9" type="ORF">MATL_G00131350</name>
</gene>
<comment type="subcellular location">
    <subcellularLocation>
        <location evidence="1">Cell membrane</location>
        <topology evidence="1">Lipid-anchor</topology>
    </subcellularLocation>
</comment>
<feature type="compositionally biased region" description="Polar residues" evidence="8">
    <location>
        <begin position="698"/>
        <end position="710"/>
    </location>
</feature>
<evidence type="ECO:0000256" key="3">
    <source>
        <dbReference type="ARBA" id="ARBA00022475"/>
    </source>
</evidence>
<keyword evidence="5" id="KW-0472">Membrane</keyword>
<name>A0A9D3T4Q6_MEGAT</name>
<feature type="compositionally biased region" description="Polar residues" evidence="8">
    <location>
        <begin position="235"/>
        <end position="251"/>
    </location>
</feature>
<evidence type="ECO:0000256" key="5">
    <source>
        <dbReference type="ARBA" id="ARBA00023136"/>
    </source>
</evidence>
<comment type="caution">
    <text evidence="9">The sequence shown here is derived from an EMBL/GenBank/DDBJ whole genome shotgun (WGS) entry which is preliminary data.</text>
</comment>
<protein>
    <recommendedName>
        <fullName evidence="11">Raftlin</fullName>
    </recommendedName>
</protein>
<evidence type="ECO:0000256" key="2">
    <source>
        <dbReference type="ARBA" id="ARBA00006390"/>
    </source>
</evidence>
<feature type="region of interest" description="Disordered" evidence="8">
    <location>
        <begin position="193"/>
        <end position="303"/>
    </location>
</feature>
<dbReference type="InterPro" id="IPR028169">
    <property type="entry name" value="Raftlin"/>
</dbReference>
<feature type="compositionally biased region" description="Polar residues" evidence="8">
    <location>
        <begin position="265"/>
        <end position="289"/>
    </location>
</feature>
<evidence type="ECO:0000256" key="4">
    <source>
        <dbReference type="ARBA" id="ARBA00022707"/>
    </source>
</evidence>
<evidence type="ECO:0000256" key="7">
    <source>
        <dbReference type="ARBA" id="ARBA00023288"/>
    </source>
</evidence>
<dbReference type="PANTHER" id="PTHR17601">
    <property type="entry name" value="RAFTLIN-RELATED"/>
    <property type="match status" value="1"/>
</dbReference>
<dbReference type="GO" id="GO:0005886">
    <property type="term" value="C:plasma membrane"/>
    <property type="evidence" value="ECO:0007669"/>
    <property type="project" value="UniProtKB-SubCell"/>
</dbReference>
<keyword evidence="3" id="KW-1003">Cell membrane</keyword>